<dbReference type="Pfam" id="PF23865">
    <property type="entry name" value="DUF7223"/>
    <property type="match status" value="1"/>
</dbReference>
<dbReference type="InterPro" id="IPR055647">
    <property type="entry name" value="DUF7223"/>
</dbReference>
<sequence>MTPAFNYTTVVLDHSDHVSDVVFHSGSGHLNIQFGSPEAYDAAVKTWNETNLLLITNTPGCGNYDGGERCYFAVATVNFDRPSLSVRVSGESQIFADIVNDVTFEWGLWRPSASGTASTASSTSEPSPSASCTPPVDDEYGLPTACLRDDFDLQLDDALGYGDMSEFEFAGYLNSTVPGIDQDGDENFENYLVARQAVSLGFPGFSVQLKPLAGPPISPPPAGITAEQLSKALQGLPIIAQPNTRRFSFSIPSVQPSDCSDNSCTPVQGSLAKIRQSPWGKQLLLYSWDSSKTNNKGKKGKAFTKGKGKKAKESSFTGSLNLYCVDCSAKGSFAVSGKTSFVNILGALLRLSEGWAQVDVSAELALKLGVEAELEYDSGPLKTTLFRKSLNPYSVAGAFDVGPIFDVSAAFQFNAVASGKVLAGGTFTLTDASWRVDLSTGKTTLKKNWDPIFNPIFEADGDITASADVGLPVSLSLGLKALGGKFDATVGITDTPSLTGTAQISAELSLNEDRSITRGLTTPGGCQGISTKLTWTNRVFGHATVKIIKNLFNEEYEFHKISKELLTKCIKLGSRPPAADEAAGNNSPSIERPAAANSKRQSGPQPDPDIILYSDPMIQPVAYSTTDGFGYAGVHVYDDSGSRSSLFNCADDNLYVGTSDDGGYCSSFFRFSNETALLTADNSLLHYYGNTMARLGVSRLRTAPPEWVPRSSIYVALVPAAPMENSEKRGMVAVDVSGKIFFPVVCKYTDDALPNKVFVVEDLKKGIETLKSPSVIYSITNGAVTDCWPLGLVRGDDGEGQYVGSVYQEDPDASIFDAGDLL</sequence>
<evidence type="ECO:0000259" key="2">
    <source>
        <dbReference type="Pfam" id="PF22974"/>
    </source>
</evidence>
<comment type="caution">
    <text evidence="4">The sequence shown here is derived from an EMBL/GenBank/DDBJ whole genome shotgun (WGS) entry which is preliminary data.</text>
</comment>
<feature type="region of interest" description="Disordered" evidence="1">
    <location>
        <begin position="577"/>
        <end position="609"/>
    </location>
</feature>
<dbReference type="EMBL" id="JAUJDW010000041">
    <property type="protein sequence ID" value="KAK0647946.1"/>
    <property type="molecule type" value="Genomic_DNA"/>
</dbReference>
<gene>
    <name evidence="4" type="ORF">DIS24_g7237</name>
</gene>
<accession>A0AA40CQS5</accession>
<evidence type="ECO:0000256" key="1">
    <source>
        <dbReference type="SAM" id="MobiDB-lite"/>
    </source>
</evidence>
<protein>
    <submittedName>
        <fullName evidence="4">Uncharacterized protein</fullName>
    </submittedName>
</protein>
<dbReference type="AlphaFoldDB" id="A0AA40CQS5"/>
<evidence type="ECO:0000313" key="5">
    <source>
        <dbReference type="Proteomes" id="UP001175001"/>
    </source>
</evidence>
<dbReference type="Proteomes" id="UP001175001">
    <property type="component" value="Unassembled WGS sequence"/>
</dbReference>
<evidence type="ECO:0000313" key="4">
    <source>
        <dbReference type="EMBL" id="KAK0647946.1"/>
    </source>
</evidence>
<name>A0AA40CQS5_9PEZI</name>
<feature type="domain" description="DUF7223" evidence="3">
    <location>
        <begin position="320"/>
        <end position="506"/>
    </location>
</feature>
<dbReference type="InterPro" id="IPR054293">
    <property type="entry name" value="DUF7029"/>
</dbReference>
<proteinExistence type="predicted"/>
<feature type="domain" description="DUF7029" evidence="2">
    <location>
        <begin position="4"/>
        <end position="102"/>
    </location>
</feature>
<keyword evidence="5" id="KW-1185">Reference proteome</keyword>
<evidence type="ECO:0000259" key="3">
    <source>
        <dbReference type="Pfam" id="PF23865"/>
    </source>
</evidence>
<dbReference type="Pfam" id="PF22974">
    <property type="entry name" value="DUF7029"/>
    <property type="match status" value="1"/>
</dbReference>
<reference evidence="4" key="1">
    <citation type="submission" date="2023-06" db="EMBL/GenBank/DDBJ databases">
        <title>Multi-omics analyses reveal the molecular pathogenesis toolkit of Lasiodiplodia hormozganensis, a cross-kingdom pathogen.</title>
        <authorList>
            <person name="Felix C."/>
            <person name="Meneses R."/>
            <person name="Goncalves M.F.M."/>
            <person name="Tilleman L."/>
            <person name="Duarte A.S."/>
            <person name="Jorrin-Novo J.V."/>
            <person name="Van De Peer Y."/>
            <person name="Deforce D."/>
            <person name="Van Nieuwerburgh F."/>
            <person name="Esteves A.C."/>
            <person name="Alves A."/>
        </authorList>
    </citation>
    <scope>NUCLEOTIDE SEQUENCE</scope>
    <source>
        <strain evidence="4">CBS 339.90</strain>
    </source>
</reference>
<organism evidence="4 5">
    <name type="scientific">Lasiodiplodia hormozganensis</name>
    <dbReference type="NCBI Taxonomy" id="869390"/>
    <lineage>
        <taxon>Eukaryota</taxon>
        <taxon>Fungi</taxon>
        <taxon>Dikarya</taxon>
        <taxon>Ascomycota</taxon>
        <taxon>Pezizomycotina</taxon>
        <taxon>Dothideomycetes</taxon>
        <taxon>Dothideomycetes incertae sedis</taxon>
        <taxon>Botryosphaeriales</taxon>
        <taxon>Botryosphaeriaceae</taxon>
        <taxon>Lasiodiplodia</taxon>
    </lineage>
</organism>
<feature type="region of interest" description="Disordered" evidence="1">
    <location>
        <begin position="115"/>
        <end position="135"/>
    </location>
</feature>